<dbReference type="InterPro" id="IPR036890">
    <property type="entry name" value="HATPase_C_sf"/>
</dbReference>
<dbReference type="EMBL" id="FTMD01000018">
    <property type="protein sequence ID" value="SIR52675.1"/>
    <property type="molecule type" value="Genomic_DNA"/>
</dbReference>
<feature type="domain" description="HDOD" evidence="5">
    <location>
        <begin position="19"/>
        <end position="214"/>
    </location>
</feature>
<evidence type="ECO:0000256" key="2">
    <source>
        <dbReference type="ARBA" id="ARBA00012438"/>
    </source>
</evidence>
<dbReference type="PROSITE" id="PS51833">
    <property type="entry name" value="HDOD"/>
    <property type="match status" value="1"/>
</dbReference>
<name>A0A1N7BMX1_9RHOO</name>
<dbReference type="Pfam" id="PF08668">
    <property type="entry name" value="HDOD"/>
    <property type="match status" value="1"/>
</dbReference>
<dbReference type="GO" id="GO:0000155">
    <property type="term" value="F:phosphorelay sensor kinase activity"/>
    <property type="evidence" value="ECO:0007669"/>
    <property type="project" value="InterPro"/>
</dbReference>
<dbReference type="InterPro" id="IPR029016">
    <property type="entry name" value="GAF-like_dom_sf"/>
</dbReference>
<evidence type="ECO:0000256" key="1">
    <source>
        <dbReference type="ARBA" id="ARBA00000085"/>
    </source>
</evidence>
<dbReference type="InterPro" id="IPR052340">
    <property type="entry name" value="RNase_Y/CdgJ"/>
</dbReference>
<keyword evidence="6" id="KW-0808">Transferase</keyword>
<dbReference type="SUPFAM" id="SSF55874">
    <property type="entry name" value="ATPase domain of HSP90 chaperone/DNA topoisomerase II/histidine kinase"/>
    <property type="match status" value="1"/>
</dbReference>
<dbReference type="CDD" id="cd00077">
    <property type="entry name" value="HDc"/>
    <property type="match status" value="1"/>
</dbReference>
<dbReference type="PRINTS" id="PR00344">
    <property type="entry name" value="BCTRLSENSOR"/>
</dbReference>
<dbReference type="Proteomes" id="UP000186819">
    <property type="component" value="Unassembled WGS sequence"/>
</dbReference>
<accession>A0A1N7BMX1</accession>
<dbReference type="InterPro" id="IPR013976">
    <property type="entry name" value="HDOD"/>
</dbReference>
<dbReference type="PROSITE" id="PS50109">
    <property type="entry name" value="HIS_KIN"/>
    <property type="match status" value="1"/>
</dbReference>
<dbReference type="InterPro" id="IPR003661">
    <property type="entry name" value="HisK_dim/P_dom"/>
</dbReference>
<evidence type="ECO:0000259" key="5">
    <source>
        <dbReference type="PROSITE" id="PS51833"/>
    </source>
</evidence>
<dbReference type="Gene3D" id="1.10.3210.10">
    <property type="entry name" value="Hypothetical protein af1432"/>
    <property type="match status" value="1"/>
</dbReference>
<protein>
    <recommendedName>
        <fullName evidence="2">histidine kinase</fullName>
        <ecNumber evidence="2">2.7.13.3</ecNumber>
    </recommendedName>
</protein>
<dbReference type="Gene3D" id="3.30.450.40">
    <property type="match status" value="1"/>
</dbReference>
<dbReference type="Gene3D" id="3.30.565.10">
    <property type="entry name" value="Histidine kinase-like ATPase, C-terminal domain"/>
    <property type="match status" value="1"/>
</dbReference>
<evidence type="ECO:0000259" key="4">
    <source>
        <dbReference type="PROSITE" id="PS50109"/>
    </source>
</evidence>
<feature type="domain" description="Histidine kinase" evidence="4">
    <location>
        <begin position="504"/>
        <end position="717"/>
    </location>
</feature>
<reference evidence="7" key="1">
    <citation type="submission" date="2017-01" db="EMBL/GenBank/DDBJ databases">
        <authorList>
            <person name="Varghese N."/>
            <person name="Submissions S."/>
        </authorList>
    </citation>
    <scope>NUCLEOTIDE SEQUENCE [LARGE SCALE GENOMIC DNA]</scope>
    <source>
        <strain evidence="7">ATCC 51758</strain>
    </source>
</reference>
<dbReference type="PANTHER" id="PTHR33525">
    <property type="match status" value="1"/>
</dbReference>
<keyword evidence="3" id="KW-0597">Phosphoprotein</keyword>
<dbReference type="EC" id="2.7.13.3" evidence="2"/>
<dbReference type="SUPFAM" id="SSF55781">
    <property type="entry name" value="GAF domain-like"/>
    <property type="match status" value="1"/>
</dbReference>
<dbReference type="AlphaFoldDB" id="A0A1N7BMX1"/>
<keyword evidence="6" id="KW-0418">Kinase</keyword>
<dbReference type="InterPro" id="IPR005467">
    <property type="entry name" value="His_kinase_dom"/>
</dbReference>
<dbReference type="InterPro" id="IPR003594">
    <property type="entry name" value="HATPase_dom"/>
</dbReference>
<dbReference type="InterPro" id="IPR036097">
    <property type="entry name" value="HisK_dim/P_sf"/>
</dbReference>
<evidence type="ECO:0000313" key="7">
    <source>
        <dbReference type="Proteomes" id="UP000186819"/>
    </source>
</evidence>
<comment type="catalytic activity">
    <reaction evidence="1">
        <text>ATP + protein L-histidine = ADP + protein N-phospho-L-histidine.</text>
        <dbReference type="EC" id="2.7.13.3"/>
    </reaction>
</comment>
<sequence>MRDLQLPQTVTAAIEGANVPPLPQVLLRLIQLLDDESSTIDALAAVVSQDPALSARILTAANSAAFYRNTPASDIKSCVSLLGTRMVRSMATCLAVKRLFDTDPGTVAVDLTDFWRHSLLVAETSRAMAAATGYPHPGEAYLAGLLHDVGQLVLISSLGDQYAWLLSQTGDEDKLIELERTSLPTDHCEVGTWLADQWRLDSGLADALLFHHASAEEIATASNLPRLVWFADALARGVQGLAPFEELAATLFGTDSAFDAGRILTRALDHVQVIATAMGVAARPEADDAAPQRTLPNVTVLAPAHAPHEADRALAEHVRDMAVMHPLQQDLFELASETELLNALRESARILFELPRMGFLLIDRESGELAGGEIAGQAAIFRQTRVPRGTDAGLATRAIAEREVRSSFDDVRPPRESLLDRQLARAFGSEGILALPMVGKRRTVGVMLFALGHADHARLKRRTPWLLNFGRIGGVSVEAWQDATACRKQAEDEAAAAFRRQARRIVHEAGNPLGIIKSYLRILDQKLPEDSDVRHEIDVLRDEIDRVAGIVRRMNEVPTPTGAATTTVAVNALVRELLALYGAPLFGDKGIAVTSQLGDDADRAACDPDSLKQILVNLWKNAAEATPRGGRFDISVLDGVVQNGRRHVEIRMEDSGTGMPDEAIRTLSFPDQAHSSADRGHGLSIVGSIAARIGCRITCRSKAGVGTTLSLLLPCVQVS</sequence>
<dbReference type="Pfam" id="PF02518">
    <property type="entry name" value="HATPase_c"/>
    <property type="match status" value="1"/>
</dbReference>
<dbReference type="RefSeq" id="WP_076604041.1">
    <property type="nucleotide sequence ID" value="NZ_FTMD01000018.1"/>
</dbReference>
<dbReference type="STRING" id="34027.SAMN05421829_11878"/>
<dbReference type="InterPro" id="IPR004358">
    <property type="entry name" value="Sig_transdc_His_kin-like_C"/>
</dbReference>
<organism evidence="6 7">
    <name type="scientific">Aromatoleum tolulyticum</name>
    <dbReference type="NCBI Taxonomy" id="34027"/>
    <lineage>
        <taxon>Bacteria</taxon>
        <taxon>Pseudomonadati</taxon>
        <taxon>Pseudomonadota</taxon>
        <taxon>Betaproteobacteria</taxon>
        <taxon>Rhodocyclales</taxon>
        <taxon>Rhodocyclaceae</taxon>
        <taxon>Aromatoleum</taxon>
    </lineage>
</organism>
<dbReference type="SMART" id="SM00387">
    <property type="entry name" value="HATPase_c"/>
    <property type="match status" value="1"/>
</dbReference>
<dbReference type="PANTHER" id="PTHR33525:SF3">
    <property type="entry name" value="RIBONUCLEASE Y"/>
    <property type="match status" value="1"/>
</dbReference>
<dbReference type="SUPFAM" id="SSF47384">
    <property type="entry name" value="Homodimeric domain of signal transducing histidine kinase"/>
    <property type="match status" value="1"/>
</dbReference>
<evidence type="ECO:0000313" key="6">
    <source>
        <dbReference type="EMBL" id="SIR52675.1"/>
    </source>
</evidence>
<dbReference type="CDD" id="cd00082">
    <property type="entry name" value="HisKA"/>
    <property type="match status" value="1"/>
</dbReference>
<keyword evidence="7" id="KW-1185">Reference proteome</keyword>
<dbReference type="OrthoDB" id="9797768at2"/>
<dbReference type="Gene3D" id="1.10.287.130">
    <property type="match status" value="1"/>
</dbReference>
<dbReference type="InterPro" id="IPR003607">
    <property type="entry name" value="HD/PDEase_dom"/>
</dbReference>
<evidence type="ECO:0000256" key="3">
    <source>
        <dbReference type="ARBA" id="ARBA00022553"/>
    </source>
</evidence>
<proteinExistence type="predicted"/>
<gene>
    <name evidence="6" type="ORF">SAMN05421829_11878</name>
</gene>
<dbReference type="SUPFAM" id="SSF109604">
    <property type="entry name" value="HD-domain/PDEase-like"/>
    <property type="match status" value="1"/>
</dbReference>